<dbReference type="RefSeq" id="XP_035665509.1">
    <property type="nucleotide sequence ID" value="XM_035809616.1"/>
</dbReference>
<keyword evidence="2" id="KW-1185">Reference proteome</keyword>
<dbReference type="GeneID" id="118408757"/>
<protein>
    <submittedName>
        <fullName evidence="3">Uncharacterized protein LOC118408757</fullName>
    </submittedName>
</protein>
<gene>
    <name evidence="3" type="primary">LOC118408757</name>
</gene>
<dbReference type="KEGG" id="bfo:118408757"/>
<accession>A0A9J7KIV1</accession>
<dbReference type="AlphaFoldDB" id="A0A9J7KIV1"/>
<reference evidence="3" key="1">
    <citation type="submission" date="2025-08" db="UniProtKB">
        <authorList>
            <consortium name="RefSeq"/>
        </authorList>
    </citation>
    <scope>IDENTIFICATION</scope>
    <source>
        <strain evidence="3">S238N-H82</strain>
        <tissue evidence="3">Testes</tissue>
    </source>
</reference>
<evidence type="ECO:0000313" key="2">
    <source>
        <dbReference type="Proteomes" id="UP000001554"/>
    </source>
</evidence>
<dbReference type="Proteomes" id="UP000001554">
    <property type="component" value="Unplaced"/>
</dbReference>
<feature type="region of interest" description="Disordered" evidence="1">
    <location>
        <begin position="19"/>
        <end position="92"/>
    </location>
</feature>
<evidence type="ECO:0000313" key="3">
    <source>
        <dbReference type="RefSeq" id="XP_035665509.1"/>
    </source>
</evidence>
<organism evidence="2 3">
    <name type="scientific">Branchiostoma floridae</name>
    <name type="common">Florida lancelet</name>
    <name type="synonym">Amphioxus</name>
    <dbReference type="NCBI Taxonomy" id="7739"/>
    <lineage>
        <taxon>Eukaryota</taxon>
        <taxon>Metazoa</taxon>
        <taxon>Chordata</taxon>
        <taxon>Cephalochordata</taxon>
        <taxon>Leptocardii</taxon>
        <taxon>Amphioxiformes</taxon>
        <taxon>Branchiostomatidae</taxon>
        <taxon>Branchiostoma</taxon>
    </lineage>
</organism>
<evidence type="ECO:0000256" key="1">
    <source>
        <dbReference type="SAM" id="MobiDB-lite"/>
    </source>
</evidence>
<name>A0A9J7KIV1_BRAFL</name>
<feature type="compositionally biased region" description="Basic and acidic residues" evidence="1">
    <location>
        <begin position="28"/>
        <end position="40"/>
    </location>
</feature>
<sequence>MTSKDSDDGNFMRNFARRFSAAVPGSEDQGHAEAEMREDPSLTPTRLQMRRVSEPVLLGGRRGDGARVGQDQGRADVGDSHRRETGESLKRGSAYIYENRPGAFARQTSRDSMLKWVVLIDWGRFDFFKLPF</sequence>
<proteinExistence type="predicted"/>
<feature type="compositionally biased region" description="Basic and acidic residues" evidence="1">
    <location>
        <begin position="73"/>
        <end position="90"/>
    </location>
</feature>